<accession>A0A8T4JA49</accession>
<evidence type="ECO:0000259" key="3">
    <source>
        <dbReference type="SMART" id="SM00495"/>
    </source>
</evidence>
<dbReference type="GO" id="GO:0004553">
    <property type="term" value="F:hydrolase activity, hydrolyzing O-glycosyl compounds"/>
    <property type="evidence" value="ECO:0007669"/>
    <property type="project" value="InterPro"/>
</dbReference>
<dbReference type="Pfam" id="PF02839">
    <property type="entry name" value="CBM_5_12"/>
    <property type="match status" value="1"/>
</dbReference>
<dbReference type="GO" id="GO:0005975">
    <property type="term" value="P:carbohydrate metabolic process"/>
    <property type="evidence" value="ECO:0007669"/>
    <property type="project" value="InterPro"/>
</dbReference>
<evidence type="ECO:0000313" key="4">
    <source>
        <dbReference type="EMBL" id="MBR7679187.1"/>
    </source>
</evidence>
<dbReference type="AlphaFoldDB" id="A0A8T4JA49"/>
<keyword evidence="1" id="KW-0378">Hydrolase</keyword>
<comment type="caution">
    <text evidence="4">The sequence shown here is derived from an EMBL/GenBank/DDBJ whole genome shotgun (WGS) entry which is preliminary data.</text>
</comment>
<dbReference type="SMART" id="SM00495">
    <property type="entry name" value="ChtBD3"/>
    <property type="match status" value="1"/>
</dbReference>
<dbReference type="InterPro" id="IPR036573">
    <property type="entry name" value="CBM_sf_5/12"/>
</dbReference>
<evidence type="ECO:0000256" key="1">
    <source>
        <dbReference type="ARBA" id="ARBA00022801"/>
    </source>
</evidence>
<feature type="non-terminal residue" evidence="4">
    <location>
        <position position="1"/>
    </location>
</feature>
<gene>
    <name evidence="4" type="ORF">KDA82_40925</name>
</gene>
<name>A0A8T4JA49_9ACTN</name>
<protein>
    <recommendedName>
        <fullName evidence="3">Chitin-binding type-3 domain-containing protein</fullName>
    </recommendedName>
</protein>
<dbReference type="GO" id="GO:0030246">
    <property type="term" value="F:carbohydrate binding"/>
    <property type="evidence" value="ECO:0007669"/>
    <property type="project" value="InterPro"/>
</dbReference>
<keyword evidence="5" id="KW-1185">Reference proteome</keyword>
<evidence type="ECO:0000313" key="5">
    <source>
        <dbReference type="Proteomes" id="UP000675554"/>
    </source>
</evidence>
<dbReference type="CDD" id="cd12215">
    <property type="entry name" value="ChiC_BD"/>
    <property type="match status" value="1"/>
</dbReference>
<organism evidence="4 5">
    <name type="scientific">Streptomyces daliensis</name>
    <dbReference type="NCBI Taxonomy" id="299421"/>
    <lineage>
        <taxon>Bacteria</taxon>
        <taxon>Bacillati</taxon>
        <taxon>Actinomycetota</taxon>
        <taxon>Actinomycetes</taxon>
        <taxon>Kitasatosporales</taxon>
        <taxon>Streptomycetaceae</taxon>
        <taxon>Streptomyces</taxon>
    </lineage>
</organism>
<feature type="domain" description="Chitin-binding type-3" evidence="3">
    <location>
        <begin position="54"/>
        <end position="99"/>
    </location>
</feature>
<dbReference type="GO" id="GO:0005576">
    <property type="term" value="C:extracellular region"/>
    <property type="evidence" value="ECO:0007669"/>
    <property type="project" value="InterPro"/>
</dbReference>
<feature type="region of interest" description="Disordered" evidence="2">
    <location>
        <begin position="1"/>
        <end position="61"/>
    </location>
</feature>
<reference evidence="4" key="1">
    <citation type="submission" date="2021-04" db="EMBL/GenBank/DDBJ databases">
        <title>Sequencing of actinobacteria type strains.</title>
        <authorList>
            <person name="Nguyen G.-S."/>
            <person name="Wentzel A."/>
        </authorList>
    </citation>
    <scope>NUCLEOTIDE SEQUENCE</scope>
    <source>
        <strain evidence="4">DSM 42095</strain>
    </source>
</reference>
<dbReference type="InterPro" id="IPR003610">
    <property type="entry name" value="CBM5/12"/>
</dbReference>
<dbReference type="EMBL" id="JAGSMN010002376">
    <property type="protein sequence ID" value="MBR7679187.1"/>
    <property type="molecule type" value="Genomic_DNA"/>
</dbReference>
<feature type="compositionally biased region" description="Acidic residues" evidence="2">
    <location>
        <begin position="20"/>
        <end position="48"/>
    </location>
</feature>
<evidence type="ECO:0000256" key="2">
    <source>
        <dbReference type="SAM" id="MobiDB-lite"/>
    </source>
</evidence>
<dbReference type="Gene3D" id="2.10.10.20">
    <property type="entry name" value="Carbohydrate-binding module superfamily 5/12"/>
    <property type="match status" value="1"/>
</dbReference>
<dbReference type="Proteomes" id="UP000675554">
    <property type="component" value="Unassembled WGS sequence"/>
</dbReference>
<dbReference type="SUPFAM" id="SSF51055">
    <property type="entry name" value="Carbohydrate binding domain"/>
    <property type="match status" value="1"/>
</dbReference>
<sequence length="102" mass="10801">PGTVLPEDGEVTLTVSTGPEEVEEPEGTEDEAAGSDPEEGADTEEPEAPAECSAQAWDSGATYDAGDRVQYEGRVYEARRWTMAIPPNVGGEWGAWSDQGPC</sequence>
<proteinExistence type="predicted"/>